<dbReference type="Pfam" id="PF11350">
    <property type="entry name" value="DUF3152"/>
    <property type="match status" value="1"/>
</dbReference>
<feature type="domain" description="DUF3152" evidence="2">
    <location>
        <begin position="123"/>
        <end position="299"/>
    </location>
</feature>
<dbReference type="Proteomes" id="UP000054537">
    <property type="component" value="Unassembled WGS sequence"/>
</dbReference>
<reference evidence="3 4" key="1">
    <citation type="submission" date="2014-10" db="EMBL/GenBank/DDBJ databases">
        <title>Draft genome sequence of Actinoplanes utahensis NRRL 12052.</title>
        <authorList>
            <person name="Velasco-Bucheli B."/>
            <person name="del Cerro C."/>
            <person name="Hormigo D."/>
            <person name="Garcia J.L."/>
            <person name="Acebal C."/>
            <person name="Arroyo M."/>
            <person name="de la Mata I."/>
        </authorList>
    </citation>
    <scope>NUCLEOTIDE SEQUENCE [LARGE SCALE GENOMIC DNA]</scope>
    <source>
        <strain evidence="3 4">NRRL 12052</strain>
    </source>
</reference>
<dbReference type="RefSeq" id="WP_043531201.1">
    <property type="nucleotide sequence ID" value="NZ_BAABKU010000001.1"/>
</dbReference>
<dbReference type="SUPFAM" id="SSF55486">
    <property type="entry name" value="Metalloproteases ('zincins'), catalytic domain"/>
    <property type="match status" value="1"/>
</dbReference>
<dbReference type="OrthoDB" id="9779865at2"/>
<accession>A0A0A6UEE0</accession>
<keyword evidence="3" id="KW-0449">Lipoprotein</keyword>
<evidence type="ECO:0000313" key="4">
    <source>
        <dbReference type="Proteomes" id="UP000054537"/>
    </source>
</evidence>
<name>A0A0A6UEE0_ACTUT</name>
<sequence length="319" mass="33133">MISPAPPASSRRSTSPGGRWRQSWLIALAATLVLLTAVVIGRQLSSDPGPAGHPAAAAASPAGSPASSAEHSGAAAGPSGSVPSPGSSPADAPDPGSPGTPVMAPRSPATSVFPAEDVVQMPGKVPVKGSGEFQYATTRGPVAGPQGTVRRFKVAVEKGSGEDVAAFTAQVRAVLEDSRSWVGAGRFRLQLVTGAEKADFTVYLATRETAGRMCQLGGTNIRIGGVPYTSCRATGKAIINLDRWRKSAPTYVESGTSLAQYRRYVINHEVGHEFGHRHEGCPKTGGPAPVMVQQTLTLRGCNPYSWPRRNGRDFSGPSL</sequence>
<organism evidence="3 4">
    <name type="scientific">Actinoplanes utahensis</name>
    <dbReference type="NCBI Taxonomy" id="1869"/>
    <lineage>
        <taxon>Bacteria</taxon>
        <taxon>Bacillati</taxon>
        <taxon>Actinomycetota</taxon>
        <taxon>Actinomycetes</taxon>
        <taxon>Micromonosporales</taxon>
        <taxon>Micromonosporaceae</taxon>
        <taxon>Actinoplanes</taxon>
    </lineage>
</organism>
<dbReference type="EMBL" id="JRTT01000128">
    <property type="protein sequence ID" value="KHD73831.1"/>
    <property type="molecule type" value="Genomic_DNA"/>
</dbReference>
<protein>
    <submittedName>
        <fullName evidence="3">Lipoprotein</fullName>
    </submittedName>
</protein>
<evidence type="ECO:0000313" key="3">
    <source>
        <dbReference type="EMBL" id="KHD73831.1"/>
    </source>
</evidence>
<dbReference type="InterPro" id="IPR022603">
    <property type="entry name" value="DUF3152"/>
</dbReference>
<feature type="region of interest" description="Disordered" evidence="1">
    <location>
        <begin position="47"/>
        <end position="109"/>
    </location>
</feature>
<dbReference type="STRING" id="1869.MB27_32865"/>
<feature type="compositionally biased region" description="Low complexity" evidence="1">
    <location>
        <begin position="47"/>
        <end position="99"/>
    </location>
</feature>
<evidence type="ECO:0000259" key="2">
    <source>
        <dbReference type="Pfam" id="PF11350"/>
    </source>
</evidence>
<comment type="caution">
    <text evidence="3">The sequence shown here is derived from an EMBL/GenBank/DDBJ whole genome shotgun (WGS) entry which is preliminary data.</text>
</comment>
<proteinExistence type="predicted"/>
<keyword evidence="4" id="KW-1185">Reference proteome</keyword>
<evidence type="ECO:0000256" key="1">
    <source>
        <dbReference type="SAM" id="MobiDB-lite"/>
    </source>
</evidence>
<dbReference type="AlphaFoldDB" id="A0A0A6UEE0"/>
<dbReference type="eggNOG" id="COG5479">
    <property type="taxonomic scope" value="Bacteria"/>
</dbReference>
<gene>
    <name evidence="3" type="ORF">MB27_32865</name>
</gene>